<dbReference type="Pfam" id="PF00403">
    <property type="entry name" value="HMA"/>
    <property type="match status" value="1"/>
</dbReference>
<dbReference type="SUPFAM" id="SSF55008">
    <property type="entry name" value="HMA, heavy metal-associated domain"/>
    <property type="match status" value="1"/>
</dbReference>
<accession>A0ABP8Q3M8</accession>
<evidence type="ECO:0000313" key="3">
    <source>
        <dbReference type="Proteomes" id="UP001501321"/>
    </source>
</evidence>
<dbReference type="Gene3D" id="3.30.70.100">
    <property type="match status" value="1"/>
</dbReference>
<comment type="caution">
    <text evidence="2">The sequence shown here is derived from an EMBL/GenBank/DDBJ whole genome shotgun (WGS) entry which is preliminary data.</text>
</comment>
<evidence type="ECO:0000259" key="1">
    <source>
        <dbReference type="Pfam" id="PF00403"/>
    </source>
</evidence>
<dbReference type="Proteomes" id="UP001501321">
    <property type="component" value="Unassembled WGS sequence"/>
</dbReference>
<dbReference type="EMBL" id="BAABFC010000007">
    <property type="protein sequence ID" value="GAA4495729.1"/>
    <property type="molecule type" value="Genomic_DNA"/>
</dbReference>
<reference evidence="3" key="1">
    <citation type="journal article" date="2019" name="Int. J. Syst. Evol. Microbiol.">
        <title>The Global Catalogue of Microorganisms (GCM) 10K type strain sequencing project: providing services to taxonomists for standard genome sequencing and annotation.</title>
        <authorList>
            <consortium name="The Broad Institute Genomics Platform"/>
            <consortium name="The Broad Institute Genome Sequencing Center for Infectious Disease"/>
            <person name="Wu L."/>
            <person name="Ma J."/>
        </authorList>
    </citation>
    <scope>NUCLEOTIDE SEQUENCE [LARGE SCALE GENOMIC DNA]</scope>
    <source>
        <strain evidence="3">JCM 32226</strain>
    </source>
</reference>
<organism evidence="2 3">
    <name type="scientific">Pseudaeromonas paramecii</name>
    <dbReference type="NCBI Taxonomy" id="2138166"/>
    <lineage>
        <taxon>Bacteria</taxon>
        <taxon>Pseudomonadati</taxon>
        <taxon>Pseudomonadota</taxon>
        <taxon>Gammaproteobacteria</taxon>
        <taxon>Aeromonadales</taxon>
        <taxon>Aeromonadaceae</taxon>
        <taxon>Pseudaeromonas</taxon>
    </lineage>
</organism>
<feature type="domain" description="HMA" evidence="1">
    <location>
        <begin position="4"/>
        <end position="60"/>
    </location>
</feature>
<dbReference type="InterPro" id="IPR036163">
    <property type="entry name" value="HMA_dom_sf"/>
</dbReference>
<dbReference type="RefSeq" id="WP_345010588.1">
    <property type="nucleotide sequence ID" value="NZ_BAABFC010000007.1"/>
</dbReference>
<gene>
    <name evidence="2" type="ORF">GCM10023095_09450</name>
</gene>
<name>A0ABP8Q3M8_9GAMM</name>
<dbReference type="InterPro" id="IPR006121">
    <property type="entry name" value="HMA_dom"/>
</dbReference>
<dbReference type="CDD" id="cd00371">
    <property type="entry name" value="HMA"/>
    <property type="match status" value="1"/>
</dbReference>
<proteinExistence type="predicted"/>
<sequence length="64" mass="7191">MYEFTLPDMGCQHCVNTITETLTQADPTVALRFELPSHKLEVTSQLARSVIARKLEELGYPPAE</sequence>
<protein>
    <recommendedName>
        <fullName evidence="1">HMA domain-containing protein</fullName>
    </recommendedName>
</protein>
<keyword evidence="3" id="KW-1185">Reference proteome</keyword>
<evidence type="ECO:0000313" key="2">
    <source>
        <dbReference type="EMBL" id="GAA4495729.1"/>
    </source>
</evidence>